<sequence length="62" mass="6674">MTLPLNIAVLTLGDGPYDPGWWACEDAAAANCRNGSWPAERHLRTSGMHGSAVESHRNAVNQ</sequence>
<protein>
    <submittedName>
        <fullName evidence="2">Uncharacterized protein</fullName>
    </submittedName>
</protein>
<dbReference type="Proteomes" id="UP001499990">
    <property type="component" value="Unassembled WGS sequence"/>
</dbReference>
<evidence type="ECO:0000256" key="1">
    <source>
        <dbReference type="SAM" id="MobiDB-lite"/>
    </source>
</evidence>
<organism evidence="2 3">
    <name type="scientific">Streptomyces sannanensis</name>
    <dbReference type="NCBI Taxonomy" id="285536"/>
    <lineage>
        <taxon>Bacteria</taxon>
        <taxon>Bacillati</taxon>
        <taxon>Actinomycetota</taxon>
        <taxon>Actinomycetes</taxon>
        <taxon>Kitasatosporales</taxon>
        <taxon>Streptomycetaceae</taxon>
        <taxon>Streptomyces</taxon>
    </lineage>
</organism>
<evidence type="ECO:0000313" key="3">
    <source>
        <dbReference type="Proteomes" id="UP001499990"/>
    </source>
</evidence>
<proteinExistence type="predicted"/>
<evidence type="ECO:0000313" key="2">
    <source>
        <dbReference type="EMBL" id="GAA3380999.1"/>
    </source>
</evidence>
<accession>A0ABP6SP17</accession>
<name>A0ABP6SP17_9ACTN</name>
<feature type="region of interest" description="Disordered" evidence="1">
    <location>
        <begin position="40"/>
        <end position="62"/>
    </location>
</feature>
<keyword evidence="3" id="KW-1185">Reference proteome</keyword>
<dbReference type="EMBL" id="BAAAYL010000003">
    <property type="protein sequence ID" value="GAA3380999.1"/>
    <property type="molecule type" value="Genomic_DNA"/>
</dbReference>
<reference evidence="3" key="1">
    <citation type="journal article" date="2019" name="Int. J. Syst. Evol. Microbiol.">
        <title>The Global Catalogue of Microorganisms (GCM) 10K type strain sequencing project: providing services to taxonomists for standard genome sequencing and annotation.</title>
        <authorList>
            <consortium name="The Broad Institute Genomics Platform"/>
            <consortium name="The Broad Institute Genome Sequencing Center for Infectious Disease"/>
            <person name="Wu L."/>
            <person name="Ma J."/>
        </authorList>
    </citation>
    <scope>NUCLEOTIDE SEQUENCE [LARGE SCALE GENOMIC DNA]</scope>
    <source>
        <strain evidence="3">JCM 9651</strain>
    </source>
</reference>
<comment type="caution">
    <text evidence="2">The sequence shown here is derived from an EMBL/GenBank/DDBJ whole genome shotgun (WGS) entry which is preliminary data.</text>
</comment>
<gene>
    <name evidence="2" type="ORF">GCM10020367_70530</name>
</gene>